<keyword evidence="1" id="KW-0472">Membrane</keyword>
<feature type="transmembrane region" description="Helical" evidence="1">
    <location>
        <begin position="244"/>
        <end position="263"/>
    </location>
</feature>
<dbReference type="Proteomes" id="UP000198848">
    <property type="component" value="Unassembled WGS sequence"/>
</dbReference>
<sequence length="311" mass="33345">MSDRSLYDLPRWVLAIGPVVILLAVFAVLFLTSPFGNLDAVDEASTLEILWMLTIIGSIAGIIPVAIGMLWFPFIRDLDPRYLHAFLAMAAGVLAFIAVEMTEDMIFDYGVNVENTAVAAAAAIVGIGGTFAVMYAASKWRQRKMADTERSGLEIAYLVALALGLHSIGEGLAIGVAYIDENPTLLMLLVLAFVMHNVLEGPTVVAAVARDRETPMLRHFAAMGVIAGGPVILGGWIGSLAHSYLLAVLFFAIAIGAILQVLIEVAELIRFDAEAVLTRVNAATFAGGFVLMFLLEDVLTDVLLEGWLIPV</sequence>
<dbReference type="AlphaFoldDB" id="A0A1H1J684"/>
<dbReference type="STRING" id="1095778.SAMN04489842_4141"/>
<dbReference type="RefSeq" id="WP_090386209.1">
    <property type="nucleotide sequence ID" value="NZ_FNLC01000008.1"/>
</dbReference>
<keyword evidence="1" id="KW-0812">Transmembrane</keyword>
<protein>
    <submittedName>
        <fullName evidence="2">Zinc transporter, ZIP family</fullName>
    </submittedName>
</protein>
<feature type="transmembrane region" description="Helical" evidence="1">
    <location>
        <begin position="220"/>
        <end position="238"/>
    </location>
</feature>
<keyword evidence="3" id="KW-1185">Reference proteome</keyword>
<feature type="transmembrane region" description="Helical" evidence="1">
    <location>
        <begin position="275"/>
        <end position="295"/>
    </location>
</feature>
<gene>
    <name evidence="2" type="ORF">SAMN04489842_4141</name>
</gene>
<feature type="transmembrane region" description="Helical" evidence="1">
    <location>
        <begin position="51"/>
        <end position="75"/>
    </location>
</feature>
<evidence type="ECO:0000313" key="2">
    <source>
        <dbReference type="EMBL" id="SDR45008.1"/>
    </source>
</evidence>
<feature type="transmembrane region" description="Helical" evidence="1">
    <location>
        <begin position="119"/>
        <end position="137"/>
    </location>
</feature>
<evidence type="ECO:0000256" key="1">
    <source>
        <dbReference type="SAM" id="Phobius"/>
    </source>
</evidence>
<accession>A0A1H1J684</accession>
<evidence type="ECO:0000313" key="3">
    <source>
        <dbReference type="Proteomes" id="UP000198848"/>
    </source>
</evidence>
<reference evidence="3" key="1">
    <citation type="submission" date="2016-10" db="EMBL/GenBank/DDBJ databases">
        <authorList>
            <person name="Varghese N."/>
            <person name="Submissions S."/>
        </authorList>
    </citation>
    <scope>NUCLEOTIDE SEQUENCE [LARGE SCALE GENOMIC DNA]</scope>
    <source>
        <strain evidence="3">DSM 24767</strain>
    </source>
</reference>
<dbReference type="EMBL" id="FNLC01000008">
    <property type="protein sequence ID" value="SDR45008.1"/>
    <property type="molecule type" value="Genomic_DNA"/>
</dbReference>
<dbReference type="OrthoDB" id="11839at2157"/>
<feature type="transmembrane region" description="Helical" evidence="1">
    <location>
        <begin position="157"/>
        <end position="179"/>
    </location>
</feature>
<name>A0A1H1J684_NATTX</name>
<feature type="transmembrane region" description="Helical" evidence="1">
    <location>
        <begin position="185"/>
        <end position="208"/>
    </location>
</feature>
<keyword evidence="1" id="KW-1133">Transmembrane helix</keyword>
<proteinExistence type="predicted"/>
<feature type="transmembrane region" description="Helical" evidence="1">
    <location>
        <begin position="82"/>
        <end position="99"/>
    </location>
</feature>
<feature type="transmembrane region" description="Helical" evidence="1">
    <location>
        <begin position="12"/>
        <end position="31"/>
    </location>
</feature>
<organism evidence="2 3">
    <name type="scientific">Natronobacterium texcoconense</name>
    <dbReference type="NCBI Taxonomy" id="1095778"/>
    <lineage>
        <taxon>Archaea</taxon>
        <taxon>Methanobacteriati</taxon>
        <taxon>Methanobacteriota</taxon>
        <taxon>Stenosarchaea group</taxon>
        <taxon>Halobacteria</taxon>
        <taxon>Halobacteriales</taxon>
        <taxon>Natrialbaceae</taxon>
        <taxon>Natronobacterium</taxon>
    </lineage>
</organism>